<dbReference type="GO" id="GO:0051604">
    <property type="term" value="P:protein maturation"/>
    <property type="evidence" value="ECO:0007669"/>
    <property type="project" value="InterPro"/>
</dbReference>
<dbReference type="PANTHER" id="PTHR34535">
    <property type="entry name" value="HYDROGENASE MATURATION FACTOR HYPA"/>
    <property type="match status" value="1"/>
</dbReference>
<evidence type="ECO:0000313" key="3">
    <source>
        <dbReference type="Proteomes" id="UP000502179"/>
    </source>
</evidence>
<keyword evidence="1" id="KW-0862">Zinc</keyword>
<keyword evidence="1" id="KW-0533">Nickel</keyword>
<dbReference type="GO" id="GO:0008270">
    <property type="term" value="F:zinc ion binding"/>
    <property type="evidence" value="ECO:0007669"/>
    <property type="project" value="UniProtKB-UniRule"/>
</dbReference>
<comment type="similarity">
    <text evidence="1">Belongs to the HypA/HybF family.</text>
</comment>
<accession>A0A6G7PVQ3</accession>
<dbReference type="PANTHER" id="PTHR34535:SF3">
    <property type="entry name" value="HYDROGENASE MATURATION FACTOR HYPA"/>
    <property type="match status" value="1"/>
</dbReference>
<feature type="binding site" evidence="1">
    <location>
        <position position="74"/>
    </location>
    <ligand>
        <name>Zn(2+)</name>
        <dbReference type="ChEBI" id="CHEBI:29105"/>
    </ligand>
</feature>
<dbReference type="RefSeq" id="WP_166031918.1">
    <property type="nucleotide sequence ID" value="NZ_CP048877.1"/>
</dbReference>
<dbReference type="InterPro" id="IPR000688">
    <property type="entry name" value="HypA/HybF"/>
</dbReference>
<feature type="binding site" evidence="1">
    <location>
        <position position="77"/>
    </location>
    <ligand>
        <name>Zn(2+)</name>
        <dbReference type="ChEBI" id="CHEBI:29105"/>
    </ligand>
</feature>
<keyword evidence="1" id="KW-0479">Metal-binding</keyword>
<organism evidence="2 3">
    <name type="scientific">Thermosulfuriphilus ammonigenes</name>
    <dbReference type="NCBI Taxonomy" id="1936021"/>
    <lineage>
        <taxon>Bacteria</taxon>
        <taxon>Pseudomonadati</taxon>
        <taxon>Thermodesulfobacteriota</taxon>
        <taxon>Thermodesulfobacteria</taxon>
        <taxon>Thermodesulfobacteriales</taxon>
        <taxon>Thermodesulfobacteriaceae</taxon>
        <taxon>Thermosulfuriphilus</taxon>
    </lineage>
</organism>
<dbReference type="KEGG" id="tav:G4V39_05175"/>
<comment type="function">
    <text evidence="1">Involved in the maturation of [NiFe] hydrogenases. Required for nickel insertion into the metal center of the hydrogenase.</text>
</comment>
<sequence length="119" mass="12985">MHEASLVAAMAEEIRRLAVAEGAQKVTRILVRIGEAAGVELEAFDFAFLALKAQDPLFSEAHLEIETRPVVLECFFCGHRQEGELGRPCDQCGQIGLQLISGDEIYLASIDLITGDKNV</sequence>
<evidence type="ECO:0000313" key="2">
    <source>
        <dbReference type="EMBL" id="QIJ71700.1"/>
    </source>
</evidence>
<feature type="binding site" evidence="1">
    <location>
        <position position="89"/>
    </location>
    <ligand>
        <name>Zn(2+)</name>
        <dbReference type="ChEBI" id="CHEBI:29105"/>
    </ligand>
</feature>
<dbReference type="Pfam" id="PF01155">
    <property type="entry name" value="HypA"/>
    <property type="match status" value="1"/>
</dbReference>
<dbReference type="PIRSF" id="PIRSF004761">
    <property type="entry name" value="Hydrgn_mat_HypA"/>
    <property type="match status" value="1"/>
</dbReference>
<evidence type="ECO:0000256" key="1">
    <source>
        <dbReference type="HAMAP-Rule" id="MF_00213"/>
    </source>
</evidence>
<dbReference type="EMBL" id="CP048877">
    <property type="protein sequence ID" value="QIJ71700.1"/>
    <property type="molecule type" value="Genomic_DNA"/>
</dbReference>
<keyword evidence="3" id="KW-1185">Reference proteome</keyword>
<proteinExistence type="inferred from homology"/>
<feature type="binding site" evidence="1">
    <location>
        <position position="2"/>
    </location>
    <ligand>
        <name>Ni(2+)</name>
        <dbReference type="ChEBI" id="CHEBI:49786"/>
    </ligand>
</feature>
<feature type="binding site" evidence="1">
    <location>
        <position position="92"/>
    </location>
    <ligand>
        <name>Zn(2+)</name>
        <dbReference type="ChEBI" id="CHEBI:29105"/>
    </ligand>
</feature>
<protein>
    <recommendedName>
        <fullName evidence="1">Hydrogenase maturation factor HypA</fullName>
    </recommendedName>
</protein>
<dbReference type="Proteomes" id="UP000502179">
    <property type="component" value="Chromosome"/>
</dbReference>
<dbReference type="HAMAP" id="MF_00213">
    <property type="entry name" value="HypA_HybF"/>
    <property type="match status" value="1"/>
</dbReference>
<reference evidence="2 3" key="1">
    <citation type="submission" date="2020-02" db="EMBL/GenBank/DDBJ databases">
        <title>Genome analysis of Thermosulfuriphilus ammonigenes ST65T, an anaerobic thermophilic chemolithoautotrophic bacterium isolated from a deep-sea hydrothermal vent.</title>
        <authorList>
            <person name="Slobodkina G."/>
            <person name="Allioux M."/>
            <person name="Merkel A."/>
            <person name="Alain K."/>
            <person name="Jebbar M."/>
            <person name="Slobodkin A."/>
        </authorList>
    </citation>
    <scope>NUCLEOTIDE SEQUENCE [LARGE SCALE GENOMIC DNA]</scope>
    <source>
        <strain evidence="2 3">ST65</strain>
    </source>
</reference>
<dbReference type="Gene3D" id="3.30.2320.80">
    <property type="match status" value="1"/>
</dbReference>
<name>A0A6G7PVQ3_9BACT</name>
<dbReference type="GO" id="GO:0016151">
    <property type="term" value="F:nickel cation binding"/>
    <property type="evidence" value="ECO:0007669"/>
    <property type="project" value="UniProtKB-UniRule"/>
</dbReference>
<gene>
    <name evidence="1" type="primary">hypA</name>
    <name evidence="2" type="ORF">G4V39_05175</name>
</gene>
<dbReference type="AlphaFoldDB" id="A0A6G7PVQ3"/>